<accession>D2W6Q7</accession>
<feature type="compositionally biased region" description="Low complexity" evidence="1">
    <location>
        <begin position="104"/>
        <end position="114"/>
    </location>
</feature>
<keyword evidence="3" id="KW-1185">Reference proteome</keyword>
<protein>
    <submittedName>
        <fullName evidence="2">Predicted protein</fullName>
    </submittedName>
</protein>
<gene>
    <name evidence="2" type="ORF">NAEGRDRAFT_77101</name>
</gene>
<evidence type="ECO:0000313" key="3">
    <source>
        <dbReference type="Proteomes" id="UP000006671"/>
    </source>
</evidence>
<feature type="compositionally biased region" description="Low complexity" evidence="1">
    <location>
        <begin position="131"/>
        <end position="157"/>
    </location>
</feature>
<dbReference type="Proteomes" id="UP000006671">
    <property type="component" value="Unassembled WGS sequence"/>
</dbReference>
<sequence>MSSSSIIRLPLCAILLPNRDLSFQSVQNHRKLFEKKYLSEPPVDVSYNEALEVNSTNDTLSLIHEENQTTHTITEDNDDNTSNILEDDIDTASEGIFLDNVQSPTTTTTAPQQANSCSDEDSVSSQHSIAIPIRSLSPSNISSPSSPVSISQLSSSPTTPNSFLSRKNSSNGVKSSNTSNEELLSNLEVLRNRYLEYLVENNAFKIPNVCGRYEMMLTFMDYVFDPINRKPSLKIKDFNELLRVMDAFCHSSLWLMGNEEEIEWIKSEGESNKITSSTKSLSIDTDLPFLEYFVTKIIPMRNQGRAYRWFHH</sequence>
<feature type="compositionally biased region" description="Polar residues" evidence="1">
    <location>
        <begin position="158"/>
        <end position="174"/>
    </location>
</feature>
<reference evidence="2 3" key="1">
    <citation type="journal article" date="2010" name="Cell">
        <title>The genome of Naegleria gruberi illuminates early eukaryotic versatility.</title>
        <authorList>
            <person name="Fritz-Laylin L.K."/>
            <person name="Prochnik S.E."/>
            <person name="Ginger M.L."/>
            <person name="Dacks J.B."/>
            <person name="Carpenter M.L."/>
            <person name="Field M.C."/>
            <person name="Kuo A."/>
            <person name="Paredez A."/>
            <person name="Chapman J."/>
            <person name="Pham J."/>
            <person name="Shu S."/>
            <person name="Neupane R."/>
            <person name="Cipriano M."/>
            <person name="Mancuso J."/>
            <person name="Tu H."/>
            <person name="Salamov A."/>
            <person name="Lindquist E."/>
            <person name="Shapiro H."/>
            <person name="Lucas S."/>
            <person name="Grigoriev I.V."/>
            <person name="Cande W.Z."/>
            <person name="Fulton C."/>
            <person name="Rokhsar D.S."/>
            <person name="Dawson S.C."/>
        </authorList>
    </citation>
    <scope>NUCLEOTIDE SEQUENCE [LARGE SCALE GENOMIC DNA]</scope>
    <source>
        <strain evidence="2 3">NEG-M</strain>
    </source>
</reference>
<feature type="region of interest" description="Disordered" evidence="1">
    <location>
        <begin position="102"/>
        <end position="178"/>
    </location>
</feature>
<organism evidence="3">
    <name type="scientific">Naegleria gruberi</name>
    <name type="common">Amoeba</name>
    <dbReference type="NCBI Taxonomy" id="5762"/>
    <lineage>
        <taxon>Eukaryota</taxon>
        <taxon>Discoba</taxon>
        <taxon>Heterolobosea</taxon>
        <taxon>Tetramitia</taxon>
        <taxon>Eutetramitia</taxon>
        <taxon>Vahlkampfiidae</taxon>
        <taxon>Naegleria</taxon>
    </lineage>
</organism>
<dbReference type="VEuPathDB" id="AmoebaDB:NAEGRDRAFT_77101"/>
<evidence type="ECO:0000256" key="1">
    <source>
        <dbReference type="SAM" id="MobiDB-lite"/>
    </source>
</evidence>
<feature type="non-terminal residue" evidence="2">
    <location>
        <position position="312"/>
    </location>
</feature>
<dbReference type="KEGG" id="ngr:NAEGRDRAFT_77101"/>
<name>D2W6Q7_NAEGR</name>
<dbReference type="AlphaFoldDB" id="D2W6Q7"/>
<dbReference type="GeneID" id="8847827"/>
<proteinExistence type="predicted"/>
<dbReference type="EMBL" id="GG739505">
    <property type="protein sequence ID" value="EFC35245.1"/>
    <property type="molecule type" value="Genomic_DNA"/>
</dbReference>
<dbReference type="InParanoid" id="D2W6Q7"/>
<dbReference type="RefSeq" id="XP_002667989.1">
    <property type="nucleotide sequence ID" value="XM_002667943.1"/>
</dbReference>
<evidence type="ECO:0000313" key="2">
    <source>
        <dbReference type="EMBL" id="EFC35245.1"/>
    </source>
</evidence>